<evidence type="ECO:0000313" key="2">
    <source>
        <dbReference type="Proteomes" id="UP000027180"/>
    </source>
</evidence>
<gene>
    <name evidence="1" type="ORF">IE4771_CH01835</name>
</gene>
<protein>
    <submittedName>
        <fullName evidence="1">Uncharacterized protein</fullName>
    </submittedName>
</protein>
<sequence length="50" mass="5072">MLAPGPRDRGAKFLSGGTLSSCSQSRFRIVTGVSSGDVLPVSCGDGGCKR</sequence>
<proteinExistence type="predicted"/>
<evidence type="ECO:0000313" key="1">
    <source>
        <dbReference type="EMBL" id="AIC26960.1"/>
    </source>
</evidence>
<accession>A0A060I4W7</accession>
<reference evidence="1 2" key="1">
    <citation type="submission" date="2013-12" db="EMBL/GenBank/DDBJ databases">
        <title>Complete genome sequence of Rhizobium etli bv. mimosae IE4771.</title>
        <authorList>
            <person name="Bustos P."/>
            <person name="Santamaria R.I."/>
            <person name="Lozano L."/>
            <person name="Ormeno-Orrillo E."/>
            <person name="Rogel M.A."/>
            <person name="Romero D."/>
            <person name="Cevallos M.A."/>
            <person name="Martinez-Romero E."/>
            <person name="Gonzalez V."/>
        </authorList>
    </citation>
    <scope>NUCLEOTIDE SEQUENCE [LARGE SCALE GENOMIC DNA]</scope>
    <source>
        <strain evidence="1 2">IE4771</strain>
    </source>
</reference>
<dbReference type="AlphaFoldDB" id="A0A060I4W7"/>
<dbReference type="Proteomes" id="UP000027180">
    <property type="component" value="Chromosome"/>
</dbReference>
<dbReference type="KEGG" id="rei:IE4771_CH01835"/>
<dbReference type="EMBL" id="CP006986">
    <property type="protein sequence ID" value="AIC26960.1"/>
    <property type="molecule type" value="Genomic_DNA"/>
</dbReference>
<dbReference type="HOGENOM" id="CLU_3121879_0_0_5"/>
<organism evidence="1 2">
    <name type="scientific">Rhizobium etli bv. mimosae str. IE4771</name>
    <dbReference type="NCBI Taxonomy" id="1432050"/>
    <lineage>
        <taxon>Bacteria</taxon>
        <taxon>Pseudomonadati</taxon>
        <taxon>Pseudomonadota</taxon>
        <taxon>Alphaproteobacteria</taxon>
        <taxon>Hyphomicrobiales</taxon>
        <taxon>Rhizobiaceae</taxon>
        <taxon>Rhizobium/Agrobacterium group</taxon>
        <taxon>Rhizobium</taxon>
    </lineage>
</organism>
<name>A0A060I4W7_RHIET</name>